<evidence type="ECO:0000256" key="3">
    <source>
        <dbReference type="SAM" id="Phobius"/>
    </source>
</evidence>
<keyword evidence="5" id="KW-1185">Reference proteome</keyword>
<evidence type="ECO:0000313" key="5">
    <source>
        <dbReference type="Proteomes" id="UP001152759"/>
    </source>
</evidence>
<evidence type="ECO:0000313" key="4">
    <source>
        <dbReference type="EMBL" id="CAH0392042.1"/>
    </source>
</evidence>
<keyword evidence="3" id="KW-0812">Transmembrane</keyword>
<dbReference type="PANTHER" id="PTHR12993:SF11">
    <property type="entry name" value="N-ACETYLGLUCOSAMINYL-PHOSPHATIDYLINOSITOL DE-N-ACETYLASE"/>
    <property type="match status" value="1"/>
</dbReference>
<dbReference type="AlphaFoldDB" id="A0A9P0AHN5"/>
<proteinExistence type="inferred from homology"/>
<feature type="transmembrane region" description="Helical" evidence="3">
    <location>
        <begin position="46"/>
        <end position="71"/>
    </location>
</feature>
<dbReference type="Proteomes" id="UP001152759">
    <property type="component" value="Chromosome 6"/>
</dbReference>
<dbReference type="Pfam" id="PF02585">
    <property type="entry name" value="PIG-L"/>
    <property type="match status" value="1"/>
</dbReference>
<dbReference type="EMBL" id="OU963867">
    <property type="protein sequence ID" value="CAH0392042.1"/>
    <property type="molecule type" value="Genomic_DNA"/>
</dbReference>
<dbReference type="InterPro" id="IPR003737">
    <property type="entry name" value="GlcNAc_PI_deacetylase-related"/>
</dbReference>
<dbReference type="GO" id="GO:0000225">
    <property type="term" value="F:N-acetylglucosaminylphosphatidylinositol deacetylase activity"/>
    <property type="evidence" value="ECO:0007669"/>
    <property type="project" value="UniProtKB-EC"/>
</dbReference>
<reference evidence="4" key="1">
    <citation type="submission" date="2021-12" db="EMBL/GenBank/DDBJ databases">
        <authorList>
            <person name="King R."/>
        </authorList>
    </citation>
    <scope>NUCLEOTIDE SEQUENCE</scope>
</reference>
<sequence length="306" mass="35734">MDVSVFEYLYGKDISHDGISSFDGYSWKHSLWTLYNSFFSYLEERLVILISGVLSYFVTSFLAYYLIVFFLKSNRGFIHHIRSCRRVLLITAHPDDECMFFGPVILQLIKESCNVYLLCLSQGNYDGKGALRKDELWKSCNILGIPESNIFLCRNSQLSDDPKMRWKKSVLSPIILSHIEIFQCDTVVTFDQSGVSGHINHRAIFFSMCDIIDSNKLPSYCKVYFLETVNLLRKYSSFADTLLSFILSSCWYSVNFQESQRLKEAMKAHKSQFVWFRKLYLLFSRYVFINTLRASDSLDLCFDFED</sequence>
<dbReference type="OrthoDB" id="440160at2759"/>
<protein>
    <recommendedName>
        <fullName evidence="2">N-acetylglucosaminylphosphatidylinositol deacetylase</fullName>
        <ecNumber evidence="2">3.5.1.89</ecNumber>
    </recommendedName>
</protein>
<comment type="similarity">
    <text evidence="1">Belongs to the PIGL family.</text>
</comment>
<evidence type="ECO:0000256" key="2">
    <source>
        <dbReference type="ARBA" id="ARBA00012176"/>
    </source>
</evidence>
<dbReference type="PANTHER" id="PTHR12993">
    <property type="entry name" value="N-ACETYLGLUCOSAMINYL-PHOSPHATIDYLINOSITOL DE-N-ACETYLASE-RELATED"/>
    <property type="match status" value="1"/>
</dbReference>
<accession>A0A9P0AHN5</accession>
<name>A0A9P0AHN5_BEMTA</name>
<dbReference type="Gene3D" id="3.40.50.10320">
    <property type="entry name" value="LmbE-like"/>
    <property type="match status" value="1"/>
</dbReference>
<organism evidence="4 5">
    <name type="scientific">Bemisia tabaci</name>
    <name type="common">Sweetpotato whitefly</name>
    <name type="synonym">Aleurodes tabaci</name>
    <dbReference type="NCBI Taxonomy" id="7038"/>
    <lineage>
        <taxon>Eukaryota</taxon>
        <taxon>Metazoa</taxon>
        <taxon>Ecdysozoa</taxon>
        <taxon>Arthropoda</taxon>
        <taxon>Hexapoda</taxon>
        <taxon>Insecta</taxon>
        <taxon>Pterygota</taxon>
        <taxon>Neoptera</taxon>
        <taxon>Paraneoptera</taxon>
        <taxon>Hemiptera</taxon>
        <taxon>Sternorrhyncha</taxon>
        <taxon>Aleyrodoidea</taxon>
        <taxon>Aleyrodidae</taxon>
        <taxon>Aleyrodinae</taxon>
        <taxon>Bemisia</taxon>
    </lineage>
</organism>
<dbReference type="SUPFAM" id="SSF102588">
    <property type="entry name" value="LmbE-like"/>
    <property type="match status" value="1"/>
</dbReference>
<dbReference type="GO" id="GO:0005783">
    <property type="term" value="C:endoplasmic reticulum"/>
    <property type="evidence" value="ECO:0007669"/>
    <property type="project" value="TreeGrafter"/>
</dbReference>
<dbReference type="KEGG" id="btab:109044356"/>
<gene>
    <name evidence="4" type="ORF">BEMITA_LOCUS10601</name>
</gene>
<keyword evidence="3" id="KW-0472">Membrane</keyword>
<keyword evidence="3" id="KW-1133">Transmembrane helix</keyword>
<dbReference type="EC" id="3.5.1.89" evidence="2"/>
<evidence type="ECO:0000256" key="1">
    <source>
        <dbReference type="ARBA" id="ARBA00006066"/>
    </source>
</evidence>
<dbReference type="InterPro" id="IPR024078">
    <property type="entry name" value="LmbE-like_dom_sf"/>
</dbReference>